<evidence type="ECO:0000313" key="3">
    <source>
        <dbReference type="Proteomes" id="UP000245514"/>
    </source>
</evidence>
<dbReference type="Pfam" id="PF13460">
    <property type="entry name" value="NAD_binding_10"/>
    <property type="match status" value="1"/>
</dbReference>
<dbReference type="InterPro" id="IPR036291">
    <property type="entry name" value="NAD(P)-bd_dom_sf"/>
</dbReference>
<feature type="domain" description="NAD(P)-binding" evidence="1">
    <location>
        <begin position="44"/>
        <end position="152"/>
    </location>
</feature>
<dbReference type="EMBL" id="QFWG01000009">
    <property type="protein sequence ID" value="PWI27474.1"/>
    <property type="molecule type" value="Genomic_DNA"/>
</dbReference>
<gene>
    <name evidence="2" type="ORF">CAY35_07250</name>
</gene>
<sequence>MREGDAESLRLAEHEELTYPTGAEDELIALPRDDGRIPLVLVLGGTGYVGGRLIPRLLAAGYRVRVLVRSRERILAMPWAHKVEICEGDASEALSLRRACVGVDTLYYLVHSMTAGKEFAATDRTIAQAVAAAAADASIRRIIYLGGLHPKNTKLSAHLASRAEVAKILLDSSVPTIVLRAGVIIGSGSASFEMVRHLTEVLPYMPAPKWVRNFIQPIAIRDVLYYLLATARINEALNREFDIGGPDVLRYEQMMNAYALEAGLPRRHIAALPVLTPRLASHWVGLVTPVPRQIAKPLVESLQNDCVMSEHDIDQWISPPPPGLTNYRAAVRFALGRIAVDGVETSWVDTRVPRAPSDPLPSDPVWAGRKVFTDERSLETSATQEALWQVISQIGGAQGWYSAQTLWSLRGILDRALGGVGLARGRRTSSQVRAGDAIDVWRVELAISNKLLRLRAEMQLPGEAWLELGVDPSSSGSRYWQKATFFPRGLAGRLYWLSMLPFHGFIFRSMAHRIVLQAEQLEE</sequence>
<dbReference type="Proteomes" id="UP000245514">
    <property type="component" value="Unassembled WGS sequence"/>
</dbReference>
<reference evidence="2 3" key="1">
    <citation type="submission" date="2018-05" db="EMBL/GenBank/DDBJ databases">
        <title>Draft Genome Sequence of Arthrobacter cumminsii IME1328, Isolated from a Patient Who Suffered from Foot Ulcers in China.</title>
        <authorList>
            <person name="Li M."/>
            <person name="Jiang Z."/>
            <person name="Sun Q."/>
            <person name="Tong Y."/>
        </authorList>
    </citation>
    <scope>NUCLEOTIDE SEQUENCE [LARGE SCALE GENOMIC DNA]</scope>
    <source>
        <strain evidence="2 3">IME1328</strain>
    </source>
</reference>
<dbReference type="InterPro" id="IPR021295">
    <property type="entry name" value="DUF2867"/>
</dbReference>
<proteinExistence type="predicted"/>
<dbReference type="InterPro" id="IPR051207">
    <property type="entry name" value="ComplexI_NDUFA9_subunit"/>
</dbReference>
<dbReference type="InterPro" id="IPR016040">
    <property type="entry name" value="NAD(P)-bd_dom"/>
</dbReference>
<dbReference type="PANTHER" id="PTHR12126:SF11">
    <property type="entry name" value="NADH DEHYDROGENASE [UBIQUINONE] 1 ALPHA SUBCOMPLEX SUBUNIT 9, MITOCHONDRIAL"/>
    <property type="match status" value="1"/>
</dbReference>
<dbReference type="Pfam" id="PF11066">
    <property type="entry name" value="DUF2867"/>
    <property type="match status" value="1"/>
</dbReference>
<name>A0ABX5L599_9MICC</name>
<accession>A0ABX5L599</accession>
<dbReference type="SUPFAM" id="SSF51735">
    <property type="entry name" value="NAD(P)-binding Rossmann-fold domains"/>
    <property type="match status" value="1"/>
</dbReference>
<protein>
    <submittedName>
        <fullName evidence="2">DUF2867 domain-containing protein</fullName>
    </submittedName>
</protein>
<comment type="caution">
    <text evidence="2">The sequence shown here is derived from an EMBL/GenBank/DDBJ whole genome shotgun (WGS) entry which is preliminary data.</text>
</comment>
<dbReference type="Gene3D" id="3.40.50.720">
    <property type="entry name" value="NAD(P)-binding Rossmann-like Domain"/>
    <property type="match status" value="1"/>
</dbReference>
<evidence type="ECO:0000259" key="1">
    <source>
        <dbReference type="Pfam" id="PF13460"/>
    </source>
</evidence>
<organism evidence="2 3">
    <name type="scientific">Pseudoglutamicibacter cumminsii</name>
    <dbReference type="NCBI Taxonomy" id="156979"/>
    <lineage>
        <taxon>Bacteria</taxon>
        <taxon>Bacillati</taxon>
        <taxon>Actinomycetota</taxon>
        <taxon>Actinomycetes</taxon>
        <taxon>Micrococcales</taxon>
        <taxon>Micrococcaceae</taxon>
        <taxon>Pseudoglutamicibacter</taxon>
    </lineage>
</organism>
<keyword evidence="3" id="KW-1185">Reference proteome</keyword>
<dbReference type="PANTHER" id="PTHR12126">
    <property type="entry name" value="NADH-UBIQUINONE OXIDOREDUCTASE 39 KDA SUBUNIT-RELATED"/>
    <property type="match status" value="1"/>
</dbReference>
<evidence type="ECO:0000313" key="2">
    <source>
        <dbReference type="EMBL" id="PWI27474.1"/>
    </source>
</evidence>